<dbReference type="Gene3D" id="3.40.710.10">
    <property type="entry name" value="DD-peptidase/beta-lactamase superfamily"/>
    <property type="match status" value="1"/>
</dbReference>
<dbReference type="Proteomes" id="UP000326251">
    <property type="component" value="Unassembled WGS sequence"/>
</dbReference>
<keyword evidence="1" id="KW-0812">Transmembrane</keyword>
<protein>
    <submittedName>
        <fullName evidence="3">Serine hydrolase</fullName>
    </submittedName>
</protein>
<keyword evidence="1" id="KW-0472">Membrane</keyword>
<organism evidence="3 4">
    <name type="scientific">Bifidobacterium reuteri</name>
    <dbReference type="NCBI Taxonomy" id="983706"/>
    <lineage>
        <taxon>Bacteria</taxon>
        <taxon>Bacillati</taxon>
        <taxon>Actinomycetota</taxon>
        <taxon>Actinomycetes</taxon>
        <taxon>Bifidobacteriales</taxon>
        <taxon>Bifidobacteriaceae</taxon>
        <taxon>Bifidobacterium</taxon>
    </lineage>
</organism>
<dbReference type="EMBL" id="RZUG01000004">
    <property type="protein sequence ID" value="KAA8825885.1"/>
    <property type="molecule type" value="Genomic_DNA"/>
</dbReference>
<dbReference type="GO" id="GO:0008800">
    <property type="term" value="F:beta-lactamase activity"/>
    <property type="evidence" value="ECO:0007669"/>
    <property type="project" value="InterPro"/>
</dbReference>
<evidence type="ECO:0000313" key="4">
    <source>
        <dbReference type="Proteomes" id="UP000326251"/>
    </source>
</evidence>
<feature type="domain" description="Beta-lactamase class A catalytic" evidence="2">
    <location>
        <begin position="189"/>
        <end position="330"/>
    </location>
</feature>
<dbReference type="InterPro" id="IPR045155">
    <property type="entry name" value="Beta-lactam_cat"/>
</dbReference>
<evidence type="ECO:0000256" key="1">
    <source>
        <dbReference type="SAM" id="Phobius"/>
    </source>
</evidence>
<reference evidence="3 4" key="1">
    <citation type="journal article" date="2019" name="Syst. Appl. Microbiol.">
        <title>Characterization of Bifidobacterium species in feaces of the Egyptian fruit bat: Description of B. vespertilionis sp. nov. and B. rousetti sp. nov.</title>
        <authorList>
            <person name="Modesto M."/>
            <person name="Satti M."/>
            <person name="Watanabe K."/>
            <person name="Puglisi E."/>
            <person name="Morelli L."/>
            <person name="Huang C.-H."/>
            <person name="Liou J.-S."/>
            <person name="Miyashita M."/>
            <person name="Tamura T."/>
            <person name="Saito S."/>
            <person name="Mori K."/>
            <person name="Huang L."/>
            <person name="Sciavilla P."/>
            <person name="Sandri C."/>
            <person name="Spiezio C."/>
            <person name="Vitali F."/>
            <person name="Cavalieri D."/>
            <person name="Perpetuini G."/>
            <person name="Tofalo R."/>
            <person name="Bonetti A."/>
            <person name="Arita M."/>
            <person name="Mattarelli P."/>
        </authorList>
    </citation>
    <scope>NUCLEOTIDE SEQUENCE [LARGE SCALE GENOMIC DNA]</scope>
    <source>
        <strain evidence="3 4">RST19</strain>
    </source>
</reference>
<dbReference type="GO" id="GO:0030655">
    <property type="term" value="P:beta-lactam antibiotic catabolic process"/>
    <property type="evidence" value="ECO:0007669"/>
    <property type="project" value="InterPro"/>
</dbReference>
<sequence length="356" mass="37467">MTGKYRARSTMLHRQRIYRRRRITVAGVCAACMVAGLITTAHSPWWLNGGDASIPDAVSSEIAAARAGTESASKSASKAKKSSAVPLTPLQKAVQNVGSLDGSAQISAVGFQLSADQQSQLEQQLNAIAAYGYQASFTLVDVSTGAALSSYGGTARYSASAAKGPYVLSLAATDAIDINAVYQSSDTVAADTHNLIEQTITVSDNDAYAALHDSYGGTPLGTWASGLGVTADVIDTKYYDISSNDLARLWLKGQSYLFSTNASDDGTADARQWLASEYSDTLNSAIHMALGNQYAVNTKAGWIDEGDYVAQNDAGIVHSGSGDYVLAVMTDAYGEYDLLADLIVTLDQIHSASMHA</sequence>
<evidence type="ECO:0000313" key="3">
    <source>
        <dbReference type="EMBL" id="KAA8825885.1"/>
    </source>
</evidence>
<comment type="caution">
    <text evidence="3">The sequence shown here is derived from an EMBL/GenBank/DDBJ whole genome shotgun (WGS) entry which is preliminary data.</text>
</comment>
<keyword evidence="1" id="KW-1133">Transmembrane helix</keyword>
<proteinExistence type="predicted"/>
<dbReference type="SUPFAM" id="SSF56601">
    <property type="entry name" value="beta-lactamase/transpeptidase-like"/>
    <property type="match status" value="1"/>
</dbReference>
<gene>
    <name evidence="3" type="ORF">EMO92_03775</name>
</gene>
<dbReference type="AlphaFoldDB" id="A0A5J5E941"/>
<dbReference type="Pfam" id="PF13354">
    <property type="entry name" value="Beta-lactamase2"/>
    <property type="match status" value="1"/>
</dbReference>
<name>A0A5J5E941_9BIFI</name>
<dbReference type="RefSeq" id="WP_150335302.1">
    <property type="nucleotide sequence ID" value="NZ_RZUG01000004.1"/>
</dbReference>
<accession>A0A5J5E941</accession>
<feature type="transmembrane region" description="Helical" evidence="1">
    <location>
        <begin position="21"/>
        <end position="47"/>
    </location>
</feature>
<evidence type="ECO:0000259" key="2">
    <source>
        <dbReference type="Pfam" id="PF13354"/>
    </source>
</evidence>
<keyword evidence="3" id="KW-0378">Hydrolase</keyword>
<dbReference type="InterPro" id="IPR012338">
    <property type="entry name" value="Beta-lactam/transpept-like"/>
</dbReference>